<sequence>MPMLHADAVFLCSLVGFARTSLRDALLDTKHGTRLASDHLKMKDIQQTLHSVSTTQRADRHHERVSGAAPGPSTVRKNIRMSTRKSRFARPVDPNKPFLCPSCGATYFHRGSLGSHRRKCEGTLRLHCSFCSHVFHRKDKLRDHLLRKHKYVDKELGPPGYTLPKFTLDSS</sequence>
<organism evidence="4 5">
    <name type="scientific">Batillaria attramentaria</name>
    <dbReference type="NCBI Taxonomy" id="370345"/>
    <lineage>
        <taxon>Eukaryota</taxon>
        <taxon>Metazoa</taxon>
        <taxon>Spiralia</taxon>
        <taxon>Lophotrochozoa</taxon>
        <taxon>Mollusca</taxon>
        <taxon>Gastropoda</taxon>
        <taxon>Caenogastropoda</taxon>
        <taxon>Sorbeoconcha</taxon>
        <taxon>Cerithioidea</taxon>
        <taxon>Batillariidae</taxon>
        <taxon>Batillaria</taxon>
    </lineage>
</organism>
<dbReference type="EMBL" id="JACVVK020000265">
    <property type="protein sequence ID" value="KAK7481238.1"/>
    <property type="molecule type" value="Genomic_DNA"/>
</dbReference>
<accession>A0ABD0K2N9</accession>
<dbReference type="SUPFAM" id="SSF57667">
    <property type="entry name" value="beta-beta-alpha zinc fingers"/>
    <property type="match status" value="1"/>
</dbReference>
<feature type="region of interest" description="Disordered" evidence="1">
    <location>
        <begin position="54"/>
        <end position="75"/>
    </location>
</feature>
<feature type="chain" id="PRO_5044801691" description="C2H2-type domain-containing protein" evidence="2">
    <location>
        <begin position="21"/>
        <end position="171"/>
    </location>
</feature>
<dbReference type="InterPro" id="IPR013087">
    <property type="entry name" value="Znf_C2H2_type"/>
</dbReference>
<evidence type="ECO:0000256" key="1">
    <source>
        <dbReference type="SAM" id="MobiDB-lite"/>
    </source>
</evidence>
<evidence type="ECO:0000313" key="5">
    <source>
        <dbReference type="Proteomes" id="UP001519460"/>
    </source>
</evidence>
<evidence type="ECO:0000313" key="4">
    <source>
        <dbReference type="EMBL" id="KAK7481238.1"/>
    </source>
</evidence>
<keyword evidence="2" id="KW-0732">Signal</keyword>
<proteinExistence type="predicted"/>
<protein>
    <recommendedName>
        <fullName evidence="3">C2H2-type domain-containing protein</fullName>
    </recommendedName>
</protein>
<dbReference type="AlphaFoldDB" id="A0ABD0K2N9"/>
<dbReference type="Proteomes" id="UP001519460">
    <property type="component" value="Unassembled WGS sequence"/>
</dbReference>
<dbReference type="Gene3D" id="3.30.160.60">
    <property type="entry name" value="Classic Zinc Finger"/>
    <property type="match status" value="1"/>
</dbReference>
<feature type="signal peptide" evidence="2">
    <location>
        <begin position="1"/>
        <end position="20"/>
    </location>
</feature>
<dbReference type="InterPro" id="IPR036236">
    <property type="entry name" value="Znf_C2H2_sf"/>
</dbReference>
<evidence type="ECO:0000259" key="3">
    <source>
        <dbReference type="PROSITE" id="PS00028"/>
    </source>
</evidence>
<comment type="caution">
    <text evidence="4">The sequence shown here is derived from an EMBL/GenBank/DDBJ whole genome shotgun (WGS) entry which is preliminary data.</text>
</comment>
<reference evidence="4 5" key="1">
    <citation type="journal article" date="2023" name="Sci. Data">
        <title>Genome assembly of the Korean intertidal mud-creeper Batillaria attramentaria.</title>
        <authorList>
            <person name="Patra A.K."/>
            <person name="Ho P.T."/>
            <person name="Jun S."/>
            <person name="Lee S.J."/>
            <person name="Kim Y."/>
            <person name="Won Y.J."/>
        </authorList>
    </citation>
    <scope>NUCLEOTIDE SEQUENCE [LARGE SCALE GENOMIC DNA]</scope>
    <source>
        <strain evidence="4">Wonlab-2016</strain>
    </source>
</reference>
<name>A0ABD0K2N9_9CAEN</name>
<gene>
    <name evidence="4" type="ORF">BaRGS_00027498</name>
</gene>
<keyword evidence="5" id="KW-1185">Reference proteome</keyword>
<dbReference type="PROSITE" id="PS00028">
    <property type="entry name" value="ZINC_FINGER_C2H2_1"/>
    <property type="match status" value="1"/>
</dbReference>
<feature type="domain" description="C2H2-type" evidence="3">
    <location>
        <begin position="128"/>
        <end position="149"/>
    </location>
</feature>
<evidence type="ECO:0000256" key="2">
    <source>
        <dbReference type="SAM" id="SignalP"/>
    </source>
</evidence>